<keyword evidence="5" id="KW-0032">Aminotransferase</keyword>
<dbReference type="InterPro" id="IPR015421">
    <property type="entry name" value="PyrdxlP-dep_Trfase_major"/>
</dbReference>
<accession>A0A328AXK4</accession>
<evidence type="ECO:0000256" key="1">
    <source>
        <dbReference type="ARBA" id="ARBA00037999"/>
    </source>
</evidence>
<feature type="modified residue" description="N6-(pyridoxal phosphate)lysine" evidence="3">
    <location>
        <position position="194"/>
    </location>
</feature>
<protein>
    <submittedName>
        <fullName evidence="5">UDP-4-amino-4, 6-dideoxy-N-acetyl-beta-L-altrosamine transaminase</fullName>
        <ecNumber evidence="5">2.6.1.92</ecNumber>
    </submittedName>
</protein>
<dbReference type="AlphaFoldDB" id="A0A328AXK4"/>
<dbReference type="PIRSF" id="PIRSF000390">
    <property type="entry name" value="PLP_StrS"/>
    <property type="match status" value="1"/>
</dbReference>
<dbReference type="OrthoDB" id="9768668at2"/>
<dbReference type="NCBIfam" id="TIGR03588">
    <property type="entry name" value="PseC"/>
    <property type="match status" value="1"/>
</dbReference>
<evidence type="ECO:0000256" key="2">
    <source>
        <dbReference type="PIRSR" id="PIRSR000390-1"/>
    </source>
</evidence>
<dbReference type="EC" id="2.6.1.92" evidence="5"/>
<comment type="similarity">
    <text evidence="1 4">Belongs to the DegT/DnrJ/EryC1 family.</text>
</comment>
<dbReference type="Proteomes" id="UP000249842">
    <property type="component" value="Unassembled WGS sequence"/>
</dbReference>
<dbReference type="PANTHER" id="PTHR30244">
    <property type="entry name" value="TRANSAMINASE"/>
    <property type="match status" value="1"/>
</dbReference>
<evidence type="ECO:0000256" key="4">
    <source>
        <dbReference type="RuleBase" id="RU004508"/>
    </source>
</evidence>
<dbReference type="PANTHER" id="PTHR30244:SF34">
    <property type="entry name" value="DTDP-4-AMINO-4,6-DIDEOXYGALACTOSE TRANSAMINASE"/>
    <property type="match status" value="1"/>
</dbReference>
<keyword evidence="5" id="KW-0808">Transferase</keyword>
<feature type="active site" description="Proton acceptor" evidence="2">
    <location>
        <position position="194"/>
    </location>
</feature>
<dbReference type="RefSeq" id="WP_111456640.1">
    <property type="nucleotide sequence ID" value="NZ_QFYP01000001.1"/>
</dbReference>
<dbReference type="Gene3D" id="3.40.640.10">
    <property type="entry name" value="Type I PLP-dependent aspartate aminotransferase-like (Major domain)"/>
    <property type="match status" value="1"/>
</dbReference>
<dbReference type="InterPro" id="IPR015424">
    <property type="entry name" value="PyrdxlP-dep_Trfase"/>
</dbReference>
<keyword evidence="6" id="KW-1185">Reference proteome</keyword>
<dbReference type="InterPro" id="IPR020026">
    <property type="entry name" value="PseC"/>
</dbReference>
<keyword evidence="3 4" id="KW-0663">Pyridoxal phosphate</keyword>
<dbReference type="GO" id="GO:0008483">
    <property type="term" value="F:transaminase activity"/>
    <property type="evidence" value="ECO:0007669"/>
    <property type="project" value="UniProtKB-KW"/>
</dbReference>
<dbReference type="SUPFAM" id="SSF53383">
    <property type="entry name" value="PLP-dependent transferases"/>
    <property type="match status" value="1"/>
</dbReference>
<gene>
    <name evidence="5" type="primary">pseC</name>
    <name evidence="5" type="ORF">DJ021_05765</name>
</gene>
<comment type="caution">
    <text evidence="5">The sequence shown here is derived from an EMBL/GenBank/DDBJ whole genome shotgun (WGS) entry which is preliminary data.</text>
</comment>
<organism evidence="5 6">
    <name type="scientific">Phenylobacterium hankyongense</name>
    <dbReference type="NCBI Taxonomy" id="1813876"/>
    <lineage>
        <taxon>Bacteria</taxon>
        <taxon>Pseudomonadati</taxon>
        <taxon>Pseudomonadota</taxon>
        <taxon>Alphaproteobacteria</taxon>
        <taxon>Caulobacterales</taxon>
        <taxon>Caulobacteraceae</taxon>
        <taxon>Phenylobacterium</taxon>
    </lineage>
</organism>
<dbReference type="InterPro" id="IPR015422">
    <property type="entry name" value="PyrdxlP-dep_Trfase_small"/>
</dbReference>
<evidence type="ECO:0000256" key="3">
    <source>
        <dbReference type="PIRSR" id="PIRSR000390-2"/>
    </source>
</evidence>
<dbReference type="Gene3D" id="3.90.1150.10">
    <property type="entry name" value="Aspartate Aminotransferase, domain 1"/>
    <property type="match status" value="1"/>
</dbReference>
<sequence>MAEPVLPYGRQTIEDDDIAAVVEALKADFLTTGPRVEAFELAFAERVGARHAVACANGTAALHLAMLALDVQPGEVVIAPSITFLATANCARYVGAEVVFADVDPDSGLMTPQTLGEALGRVGDRRLRAVLPVHLRGDAADLPGLAALAGEAGAVLVEDAPHALGTTMRFGNVAERVGDVRHSAMATFSFHPVKTIATGEGGMVTTNDPALAERLRALRSHGMVRPQGAEPWWYEMPEIGFNYRLPDVLCALGLSQLAKLDRFAARRRELARAYGQALAPLAPVVRPAASPAWSEPVLHLMCVLIDFPAAGRTRREVVEHLRARGVGSQVHYIPVHRQPYYRERYGSLDLPGAQAWYDRCLSLPLYPGMADADVTKVVAALGEALGL</sequence>
<dbReference type="InterPro" id="IPR000653">
    <property type="entry name" value="DegT/StrS_aminotransferase"/>
</dbReference>
<evidence type="ECO:0000313" key="6">
    <source>
        <dbReference type="Proteomes" id="UP000249842"/>
    </source>
</evidence>
<evidence type="ECO:0000313" key="5">
    <source>
        <dbReference type="EMBL" id="RAK59347.1"/>
    </source>
</evidence>
<dbReference type="GO" id="GO:0030170">
    <property type="term" value="F:pyridoxal phosphate binding"/>
    <property type="evidence" value="ECO:0007669"/>
    <property type="project" value="TreeGrafter"/>
</dbReference>
<dbReference type="Pfam" id="PF01041">
    <property type="entry name" value="DegT_DnrJ_EryC1"/>
    <property type="match status" value="1"/>
</dbReference>
<proteinExistence type="inferred from homology"/>
<dbReference type="EMBL" id="QFYP01000001">
    <property type="protein sequence ID" value="RAK59347.1"/>
    <property type="molecule type" value="Genomic_DNA"/>
</dbReference>
<reference evidence="6" key="1">
    <citation type="submission" date="2018-05" db="EMBL/GenBank/DDBJ databases">
        <authorList>
            <person name="Li X."/>
        </authorList>
    </citation>
    <scope>NUCLEOTIDE SEQUENCE [LARGE SCALE GENOMIC DNA]</scope>
    <source>
        <strain evidence="6">HKS-05</strain>
    </source>
</reference>
<dbReference type="GO" id="GO:0000271">
    <property type="term" value="P:polysaccharide biosynthetic process"/>
    <property type="evidence" value="ECO:0007669"/>
    <property type="project" value="TreeGrafter"/>
</dbReference>
<dbReference type="CDD" id="cd00616">
    <property type="entry name" value="AHBA_syn"/>
    <property type="match status" value="1"/>
</dbReference>
<name>A0A328AXK4_9CAUL</name>